<dbReference type="SMART" id="SM00387">
    <property type="entry name" value="HATPase_c"/>
    <property type="match status" value="1"/>
</dbReference>
<evidence type="ECO:0000256" key="2">
    <source>
        <dbReference type="ARBA" id="ARBA00012438"/>
    </source>
</evidence>
<keyword evidence="9" id="KW-0812">Transmembrane</keyword>
<organism evidence="11">
    <name type="scientific">Arcobacter sp. AZ-2023</name>
    <dbReference type="NCBI Taxonomy" id="3074453"/>
    <lineage>
        <taxon>Bacteria</taxon>
        <taxon>Pseudomonadati</taxon>
        <taxon>Campylobacterota</taxon>
        <taxon>Epsilonproteobacteria</taxon>
        <taxon>Campylobacterales</taxon>
        <taxon>Arcobacteraceae</taxon>
        <taxon>Arcobacter</taxon>
    </lineage>
</organism>
<dbReference type="Pfam" id="PF02518">
    <property type="entry name" value="HATPase_c"/>
    <property type="match status" value="1"/>
</dbReference>
<dbReference type="SUPFAM" id="SSF55874">
    <property type="entry name" value="ATPase domain of HSP90 chaperone/DNA topoisomerase II/histidine kinase"/>
    <property type="match status" value="1"/>
</dbReference>
<evidence type="ECO:0000259" key="10">
    <source>
        <dbReference type="PROSITE" id="PS50109"/>
    </source>
</evidence>
<dbReference type="AlphaFoldDB" id="A0AA96DL11"/>
<keyword evidence="7 11" id="KW-0067">ATP-binding</keyword>
<dbReference type="GO" id="GO:0000155">
    <property type="term" value="F:phosphorelay sensor kinase activity"/>
    <property type="evidence" value="ECO:0007669"/>
    <property type="project" value="InterPro"/>
</dbReference>
<accession>A0AA96DL11</accession>
<gene>
    <name evidence="11" type="ORF">RMQ68_01130</name>
</gene>
<keyword evidence="4" id="KW-0808">Transferase</keyword>
<evidence type="ECO:0000256" key="4">
    <source>
        <dbReference type="ARBA" id="ARBA00022679"/>
    </source>
</evidence>
<dbReference type="PANTHER" id="PTHR42878">
    <property type="entry name" value="TWO-COMPONENT HISTIDINE KINASE"/>
    <property type="match status" value="1"/>
</dbReference>
<dbReference type="CDD" id="cd00075">
    <property type="entry name" value="HATPase"/>
    <property type="match status" value="1"/>
</dbReference>
<dbReference type="InterPro" id="IPR003661">
    <property type="entry name" value="HisK_dim/P_dom"/>
</dbReference>
<evidence type="ECO:0000256" key="3">
    <source>
        <dbReference type="ARBA" id="ARBA00022553"/>
    </source>
</evidence>
<keyword evidence="3" id="KW-0597">Phosphoprotein</keyword>
<dbReference type="InterPro" id="IPR005467">
    <property type="entry name" value="His_kinase_dom"/>
</dbReference>
<dbReference type="Pfam" id="PF00512">
    <property type="entry name" value="HisKA"/>
    <property type="match status" value="1"/>
</dbReference>
<sequence>MLKIHQLFLRTYLAIFVAILITVTLSTYFWAKNLYLNQVEKNLIQNIDILSVILEDTKDINSIKDIIKDLSKKLNLRISIINENGEVVAESHKNIEDIKNHSNRVEIIEARNIGLGKDTRVSETLNKDLIYIAKKVSFNEEIYYLRMADYTNKITDNFKKLTFEIFIYISFFLIIAFISTYFISIKIQRETDSILYFLKEITNKKKPIFLQSNYTFEFYKIAKLLNKVAKKISKKDEIKAKHTAKLTLANRQKDDIISAISHEFKNPIAIISGYSQTLIEDENLSQTLKIKFLNKILSNSNKMSQIVDKLRLTLKLQDNNHKLILNKVSIKKIVENSISDLKIKYKNREIKVLGVDKDINADEILIGIAISNLIENALKYSQEDVIIEINENSISITDKGIGISQENLENIFKKYYRATSNNWNNSLGLGLFIVKSILNVHNFKLEINSKIGNGSTFKIYY</sequence>
<evidence type="ECO:0000256" key="5">
    <source>
        <dbReference type="ARBA" id="ARBA00022741"/>
    </source>
</evidence>
<dbReference type="PRINTS" id="PR00344">
    <property type="entry name" value="BCTRLSENSOR"/>
</dbReference>
<dbReference type="InterPro" id="IPR031967">
    <property type="entry name" value="PhoR_single_Cache-like_dom"/>
</dbReference>
<dbReference type="InterPro" id="IPR050351">
    <property type="entry name" value="BphY/WalK/GraS-like"/>
</dbReference>
<dbReference type="InterPro" id="IPR036097">
    <property type="entry name" value="HisK_dim/P_sf"/>
</dbReference>
<dbReference type="GO" id="GO:0030295">
    <property type="term" value="F:protein kinase activator activity"/>
    <property type="evidence" value="ECO:0007669"/>
    <property type="project" value="TreeGrafter"/>
</dbReference>
<comment type="catalytic activity">
    <reaction evidence="1">
        <text>ATP + protein L-histidine = ADP + protein N-phospho-L-histidine.</text>
        <dbReference type="EC" id="2.7.13.3"/>
    </reaction>
</comment>
<keyword evidence="6" id="KW-0418">Kinase</keyword>
<dbReference type="InterPro" id="IPR003594">
    <property type="entry name" value="HATPase_dom"/>
</dbReference>
<evidence type="ECO:0000256" key="1">
    <source>
        <dbReference type="ARBA" id="ARBA00000085"/>
    </source>
</evidence>
<dbReference type="EC" id="2.7.13.3" evidence="2"/>
<dbReference type="CDD" id="cd00082">
    <property type="entry name" value="HisKA"/>
    <property type="match status" value="1"/>
</dbReference>
<dbReference type="InterPro" id="IPR004358">
    <property type="entry name" value="Sig_transdc_His_kin-like_C"/>
</dbReference>
<dbReference type="GO" id="GO:0005524">
    <property type="term" value="F:ATP binding"/>
    <property type="evidence" value="ECO:0007669"/>
    <property type="project" value="UniProtKB-KW"/>
</dbReference>
<dbReference type="Pfam" id="PF16736">
    <property type="entry name" value="sCache_like"/>
    <property type="match status" value="1"/>
</dbReference>
<dbReference type="GO" id="GO:0000156">
    <property type="term" value="F:phosphorelay response regulator activity"/>
    <property type="evidence" value="ECO:0007669"/>
    <property type="project" value="TreeGrafter"/>
</dbReference>
<feature type="domain" description="Histidine kinase" evidence="10">
    <location>
        <begin position="259"/>
        <end position="461"/>
    </location>
</feature>
<dbReference type="Gene3D" id="3.30.565.10">
    <property type="entry name" value="Histidine kinase-like ATPase, C-terminal domain"/>
    <property type="match status" value="1"/>
</dbReference>
<evidence type="ECO:0000256" key="7">
    <source>
        <dbReference type="ARBA" id="ARBA00022840"/>
    </source>
</evidence>
<evidence type="ECO:0000256" key="8">
    <source>
        <dbReference type="ARBA" id="ARBA00023012"/>
    </source>
</evidence>
<evidence type="ECO:0000256" key="6">
    <source>
        <dbReference type="ARBA" id="ARBA00022777"/>
    </source>
</evidence>
<keyword evidence="9" id="KW-1133">Transmembrane helix</keyword>
<feature type="transmembrane region" description="Helical" evidence="9">
    <location>
        <begin position="12"/>
        <end position="31"/>
    </location>
</feature>
<keyword evidence="9" id="KW-0472">Membrane</keyword>
<keyword evidence="5" id="KW-0547">Nucleotide-binding</keyword>
<protein>
    <recommendedName>
        <fullName evidence="2">histidine kinase</fullName>
        <ecNumber evidence="2">2.7.13.3</ecNumber>
    </recommendedName>
</protein>
<dbReference type="Gene3D" id="1.10.287.130">
    <property type="match status" value="1"/>
</dbReference>
<dbReference type="SUPFAM" id="SSF47384">
    <property type="entry name" value="Homodimeric domain of signal transducing histidine kinase"/>
    <property type="match status" value="1"/>
</dbReference>
<name>A0AA96DL11_9BACT</name>
<dbReference type="EMBL" id="CP134854">
    <property type="protein sequence ID" value="WNL30020.1"/>
    <property type="molecule type" value="Genomic_DNA"/>
</dbReference>
<dbReference type="PANTHER" id="PTHR42878:SF7">
    <property type="entry name" value="SENSOR HISTIDINE KINASE GLRK"/>
    <property type="match status" value="1"/>
</dbReference>
<evidence type="ECO:0000313" key="11">
    <source>
        <dbReference type="EMBL" id="WNL30020.1"/>
    </source>
</evidence>
<feature type="transmembrane region" description="Helical" evidence="9">
    <location>
        <begin position="165"/>
        <end position="183"/>
    </location>
</feature>
<reference evidence="11" key="1">
    <citation type="submission" date="2023-09" db="EMBL/GenBank/DDBJ databases">
        <title>Arcobacter tbilisiensis sp. nov. isolated from chicken meat in Tbilisi, Georgia.</title>
        <authorList>
            <person name="Matthias R."/>
            <person name="Zautner A.E."/>
        </authorList>
    </citation>
    <scope>NUCLEOTIDE SEQUENCE</scope>
    <source>
        <strain evidence="11">LEO 52</strain>
    </source>
</reference>
<dbReference type="InterPro" id="IPR036890">
    <property type="entry name" value="HATPase_C_sf"/>
</dbReference>
<keyword evidence="8" id="KW-0902">Two-component regulatory system</keyword>
<evidence type="ECO:0000256" key="9">
    <source>
        <dbReference type="SAM" id="Phobius"/>
    </source>
</evidence>
<proteinExistence type="predicted"/>
<dbReference type="PROSITE" id="PS50109">
    <property type="entry name" value="HIS_KIN"/>
    <property type="match status" value="1"/>
</dbReference>
<dbReference type="SMART" id="SM00388">
    <property type="entry name" value="HisKA"/>
    <property type="match status" value="1"/>
</dbReference>
<dbReference type="GO" id="GO:0007234">
    <property type="term" value="P:osmosensory signaling via phosphorelay pathway"/>
    <property type="evidence" value="ECO:0007669"/>
    <property type="project" value="TreeGrafter"/>
</dbReference>